<dbReference type="InterPro" id="IPR030395">
    <property type="entry name" value="GP_PDE_dom"/>
</dbReference>
<organism evidence="2 3">
    <name type="scientific">Brevibacterium spongiae</name>
    <dbReference type="NCBI Taxonomy" id="2909672"/>
    <lineage>
        <taxon>Bacteria</taxon>
        <taxon>Bacillati</taxon>
        <taxon>Actinomycetota</taxon>
        <taxon>Actinomycetes</taxon>
        <taxon>Micrococcales</taxon>
        <taxon>Brevibacteriaceae</taxon>
        <taxon>Brevibacterium</taxon>
    </lineage>
</organism>
<dbReference type="Gene3D" id="3.20.20.190">
    <property type="entry name" value="Phosphatidylinositol (PI) phosphodiesterase"/>
    <property type="match status" value="1"/>
</dbReference>
<proteinExistence type="predicted"/>
<dbReference type="RefSeq" id="WP_265420370.1">
    <property type="nucleotide sequence ID" value="NZ_CP093443.1"/>
</dbReference>
<sequence length="260" mass="27749">MNSQPEVTADPEIIAHRGGLWPGMSENTLEAFTAAAEAGVHWMETDVHASADGILFAAHDADLTRIAGRRQAIRELTAAELDGIDLIAGGRLPRLEALLQALPDVEWNIDVKAEHSIGPMIRFVHNFGAAERVRLASFDSGTLRRLRTALPGVRTSTGTTETALFALGRLPGLPAHGLLALVPEIDALQVPERFRGLPVVTADFVARAHSAGLLVHVWTVNEAERMQALFDLGVDGIVTDDVDTGLGELSAALGRRDGLG</sequence>
<keyword evidence="3" id="KW-1185">Reference proteome</keyword>
<dbReference type="Pfam" id="PF03009">
    <property type="entry name" value="GDPD"/>
    <property type="match status" value="1"/>
</dbReference>
<feature type="domain" description="GP-PDE" evidence="1">
    <location>
        <begin position="11"/>
        <end position="249"/>
    </location>
</feature>
<dbReference type="EMBL" id="CP093443">
    <property type="protein sequence ID" value="UVI37837.1"/>
    <property type="molecule type" value="Genomic_DNA"/>
</dbReference>
<dbReference type="InterPro" id="IPR017946">
    <property type="entry name" value="PLC-like_Pdiesterase_TIM-brl"/>
</dbReference>
<evidence type="ECO:0000313" key="2">
    <source>
        <dbReference type="EMBL" id="UVI37837.1"/>
    </source>
</evidence>
<gene>
    <name evidence="2" type="ORF">L1F31_09425</name>
</gene>
<evidence type="ECO:0000313" key="3">
    <source>
        <dbReference type="Proteomes" id="UP001064879"/>
    </source>
</evidence>
<evidence type="ECO:0000259" key="1">
    <source>
        <dbReference type="PROSITE" id="PS51704"/>
    </source>
</evidence>
<protein>
    <submittedName>
        <fullName evidence="2">Glycerophosphodiester phosphodiesterase</fullName>
    </submittedName>
</protein>
<dbReference type="PROSITE" id="PS51704">
    <property type="entry name" value="GP_PDE"/>
    <property type="match status" value="1"/>
</dbReference>
<dbReference type="PANTHER" id="PTHR46211">
    <property type="entry name" value="GLYCEROPHOSPHORYL DIESTER PHOSPHODIESTERASE"/>
    <property type="match status" value="1"/>
</dbReference>
<reference evidence="2" key="1">
    <citation type="submission" date="2022-03" db="EMBL/GenBank/DDBJ databases">
        <title>Brevibacterium spongiae sp. nov., isolated from marine sponge.</title>
        <authorList>
            <person name="Li Z."/>
            <person name="Zhang M."/>
        </authorList>
    </citation>
    <scope>NUCLEOTIDE SEQUENCE</scope>
    <source>
        <strain evidence="2">WHS-Z9</strain>
    </source>
</reference>
<dbReference type="SUPFAM" id="SSF51695">
    <property type="entry name" value="PLC-like phosphodiesterases"/>
    <property type="match status" value="1"/>
</dbReference>
<accession>A0ABY5STJ6</accession>
<dbReference type="Proteomes" id="UP001064879">
    <property type="component" value="Chromosome"/>
</dbReference>
<dbReference type="PANTHER" id="PTHR46211:SF14">
    <property type="entry name" value="GLYCEROPHOSPHODIESTER PHOSPHODIESTERASE"/>
    <property type="match status" value="1"/>
</dbReference>
<name>A0ABY5STJ6_9MICO</name>